<keyword evidence="5 7" id="KW-0472">Membrane</keyword>
<dbReference type="AlphaFoldDB" id="A0A0A2KNI9"/>
<feature type="compositionally biased region" description="Basic and acidic residues" evidence="6">
    <location>
        <begin position="165"/>
        <end position="178"/>
    </location>
</feature>
<feature type="region of interest" description="Disordered" evidence="6">
    <location>
        <begin position="32"/>
        <end position="59"/>
    </location>
</feature>
<dbReference type="InterPro" id="IPR013057">
    <property type="entry name" value="AA_transpt_TM"/>
</dbReference>
<dbReference type="OrthoDB" id="1684102at2759"/>
<keyword evidence="4 7" id="KW-1133">Transmembrane helix</keyword>
<evidence type="ECO:0000256" key="4">
    <source>
        <dbReference type="ARBA" id="ARBA00022989"/>
    </source>
</evidence>
<evidence type="ECO:0000256" key="7">
    <source>
        <dbReference type="SAM" id="Phobius"/>
    </source>
</evidence>
<evidence type="ECO:0000256" key="5">
    <source>
        <dbReference type="ARBA" id="ARBA00023136"/>
    </source>
</evidence>
<keyword evidence="3 7" id="KW-0812">Transmembrane</keyword>
<reference evidence="9 10" key="1">
    <citation type="journal article" date="2015" name="Mol. Plant Microbe Interact.">
        <title>Genome, transcriptome, and functional analyses of Penicillium expansum provide new insights into secondary metabolism and pathogenicity.</title>
        <authorList>
            <person name="Ballester A.R."/>
            <person name="Marcet-Houben M."/>
            <person name="Levin E."/>
            <person name="Sela N."/>
            <person name="Selma-Lazaro C."/>
            <person name="Carmona L."/>
            <person name="Wisniewski M."/>
            <person name="Droby S."/>
            <person name="Gonzalez-Candelas L."/>
            <person name="Gabaldon T."/>
        </authorList>
    </citation>
    <scope>NUCLEOTIDE SEQUENCE [LARGE SCALE GENOMIC DNA]</scope>
    <source>
        <strain evidence="9 10">PHI-1</strain>
    </source>
</reference>
<dbReference type="PhylomeDB" id="A0A0A2KNI9"/>
<dbReference type="Pfam" id="PF01490">
    <property type="entry name" value="Aa_trans"/>
    <property type="match status" value="1"/>
</dbReference>
<dbReference type="GO" id="GO:0005302">
    <property type="term" value="F:L-tyrosine transmembrane transporter activity"/>
    <property type="evidence" value="ECO:0007669"/>
    <property type="project" value="TreeGrafter"/>
</dbReference>
<feature type="transmembrane region" description="Helical" evidence="7">
    <location>
        <begin position="366"/>
        <end position="387"/>
    </location>
</feature>
<evidence type="ECO:0000313" key="10">
    <source>
        <dbReference type="Proteomes" id="UP000030104"/>
    </source>
</evidence>
<comment type="caution">
    <text evidence="9">The sequence shown here is derived from an EMBL/GenBank/DDBJ whole genome shotgun (WGS) entry which is preliminary data.</text>
</comment>
<feature type="transmembrane region" description="Helical" evidence="7">
    <location>
        <begin position="299"/>
        <end position="316"/>
    </location>
</feature>
<dbReference type="EMBL" id="JQGA01001153">
    <property type="protein sequence ID" value="KGO69339.1"/>
    <property type="molecule type" value="Genomic_DNA"/>
</dbReference>
<dbReference type="STRING" id="40296.A0A0A2KNI9"/>
<proteinExistence type="inferred from homology"/>
<feature type="region of interest" description="Disordered" evidence="6">
    <location>
        <begin position="145"/>
        <end position="178"/>
    </location>
</feature>
<evidence type="ECO:0000256" key="3">
    <source>
        <dbReference type="ARBA" id="ARBA00022692"/>
    </source>
</evidence>
<organism evidence="9 10">
    <name type="scientific">Penicillium italicum</name>
    <name type="common">Blue mold</name>
    <dbReference type="NCBI Taxonomy" id="40296"/>
    <lineage>
        <taxon>Eukaryota</taxon>
        <taxon>Fungi</taxon>
        <taxon>Dikarya</taxon>
        <taxon>Ascomycota</taxon>
        <taxon>Pezizomycotina</taxon>
        <taxon>Eurotiomycetes</taxon>
        <taxon>Eurotiomycetidae</taxon>
        <taxon>Eurotiales</taxon>
        <taxon>Aspergillaceae</taxon>
        <taxon>Penicillium</taxon>
    </lineage>
</organism>
<evidence type="ECO:0000256" key="2">
    <source>
        <dbReference type="ARBA" id="ARBA00008066"/>
    </source>
</evidence>
<comment type="similarity">
    <text evidence="2">Belongs to the amino acid/polyamine transporter 2 family.</text>
</comment>
<accession>A0A0A2KNI9</accession>
<dbReference type="GO" id="GO:0005774">
    <property type="term" value="C:vacuolar membrane"/>
    <property type="evidence" value="ECO:0007669"/>
    <property type="project" value="TreeGrafter"/>
</dbReference>
<gene>
    <name evidence="9" type="ORF">PITC_095210</name>
</gene>
<dbReference type="PANTHER" id="PTHR22950:SF332">
    <property type="entry name" value="AMINO ACID TRANSPORTER (EUROFUNG)"/>
    <property type="match status" value="1"/>
</dbReference>
<feature type="compositionally biased region" description="Polar residues" evidence="6">
    <location>
        <begin position="44"/>
        <end position="56"/>
    </location>
</feature>
<evidence type="ECO:0000313" key="9">
    <source>
        <dbReference type="EMBL" id="KGO69339.1"/>
    </source>
</evidence>
<feature type="transmembrane region" description="Helical" evidence="7">
    <location>
        <begin position="258"/>
        <end position="279"/>
    </location>
</feature>
<feature type="transmembrane region" description="Helical" evidence="7">
    <location>
        <begin position="399"/>
        <end position="422"/>
    </location>
</feature>
<name>A0A0A2KNI9_PENIT</name>
<evidence type="ECO:0000256" key="1">
    <source>
        <dbReference type="ARBA" id="ARBA00004141"/>
    </source>
</evidence>
<feature type="domain" description="Amino acid transporter transmembrane" evidence="8">
    <location>
        <begin position="182"/>
        <end position="424"/>
    </location>
</feature>
<evidence type="ECO:0000259" key="8">
    <source>
        <dbReference type="Pfam" id="PF01490"/>
    </source>
</evidence>
<keyword evidence="10" id="KW-1185">Reference proteome</keyword>
<dbReference type="OMA" id="CENSGRM"/>
<dbReference type="Proteomes" id="UP000030104">
    <property type="component" value="Unassembled WGS sequence"/>
</dbReference>
<dbReference type="Gene3D" id="1.20.1740.10">
    <property type="entry name" value="Amino acid/polyamine transporter I"/>
    <property type="match status" value="1"/>
</dbReference>
<feature type="transmembrane region" description="Helical" evidence="7">
    <location>
        <begin position="323"/>
        <end position="343"/>
    </location>
</feature>
<evidence type="ECO:0000256" key="6">
    <source>
        <dbReference type="SAM" id="MobiDB-lite"/>
    </source>
</evidence>
<comment type="subcellular location">
    <subcellularLocation>
        <location evidence="1">Membrane</location>
        <topology evidence="1">Multi-pass membrane protein</topology>
    </subcellularLocation>
</comment>
<protein>
    <submittedName>
        <fullName evidence="9">Amino acid transporter, transmembrane</fullName>
    </submittedName>
</protein>
<feature type="transmembrane region" description="Helical" evidence="7">
    <location>
        <begin position="212"/>
        <end position="233"/>
    </location>
</feature>
<sequence>MADTRNQEELDSQAEVISQHLHPRFTGACDAITEDGDDGRDGNSAGNDENQQSSLRMQGGDIHRDIYRIQARSRWAGLHQRASTFSYSPRLEADDDPDTTIRNGPGGFRRQFLARSKRGVTHISTPKSFVDFLQLYGRFAGEDLAESEDETDAETNGATVDEAEAERRPLLAGRESSRGDASDVKTFFTLLKAFIGTSIIFLPKAFSNGGILFSSIALITVSIMTTTCFHLLLECQRRYGGGYGDIGEAISSRHLRSLIRISITTSQLGFVCAAIAFTADNLLSFVESVATDYIRTPSSISIIIALQLVVLVPLAFIRKITRLGGVALLADVFIFIAIGYIYYSDLSKISRNGLEPTVRLFNPNKFVLVIGSSVFLFEGIGLVLPIQSSMSHPHHFGRILNTVMALITFFFASVGILSYGAFGTDKDQYHQQFSAVDQLRQLRPLVFLASRSCGHSNAASSCCENSGRMGIRPQFWPASPCYKVEKESVQDRPRRSLWLDCSTRCQAVG</sequence>
<dbReference type="HOGENOM" id="CLU_009646_3_2_1"/>
<dbReference type="PANTHER" id="PTHR22950">
    <property type="entry name" value="AMINO ACID TRANSPORTER"/>
    <property type="match status" value="1"/>
</dbReference>